<feature type="region of interest" description="Disordered" evidence="1">
    <location>
        <begin position="455"/>
        <end position="522"/>
    </location>
</feature>
<accession>A0A6J7QU86</accession>
<evidence type="ECO:0000256" key="1">
    <source>
        <dbReference type="SAM" id="MobiDB-lite"/>
    </source>
</evidence>
<gene>
    <name evidence="3" type="ORF">UFOPK4092_00952</name>
</gene>
<reference evidence="3" key="1">
    <citation type="submission" date="2020-05" db="EMBL/GenBank/DDBJ databases">
        <authorList>
            <person name="Chiriac C."/>
            <person name="Salcher M."/>
            <person name="Ghai R."/>
            <person name="Kavagutti S V."/>
        </authorList>
    </citation>
    <scope>NUCLEOTIDE SEQUENCE</scope>
</reference>
<organism evidence="3">
    <name type="scientific">freshwater metagenome</name>
    <dbReference type="NCBI Taxonomy" id="449393"/>
    <lineage>
        <taxon>unclassified sequences</taxon>
        <taxon>metagenomes</taxon>
        <taxon>ecological metagenomes</taxon>
    </lineage>
</organism>
<evidence type="ECO:0000256" key="2">
    <source>
        <dbReference type="SAM" id="Phobius"/>
    </source>
</evidence>
<protein>
    <submittedName>
        <fullName evidence="3">Unannotated protein</fullName>
    </submittedName>
</protein>
<keyword evidence="2" id="KW-0812">Transmembrane</keyword>
<feature type="transmembrane region" description="Helical" evidence="2">
    <location>
        <begin position="726"/>
        <end position="747"/>
    </location>
</feature>
<dbReference type="AlphaFoldDB" id="A0A6J7QU86"/>
<keyword evidence="2" id="KW-0472">Membrane</keyword>
<dbReference type="EMBL" id="CAFBPJ010000104">
    <property type="protein sequence ID" value="CAB5021288.1"/>
    <property type="molecule type" value="Genomic_DNA"/>
</dbReference>
<feature type="compositionally biased region" description="Polar residues" evidence="1">
    <location>
        <begin position="503"/>
        <end position="515"/>
    </location>
</feature>
<evidence type="ECO:0000313" key="3">
    <source>
        <dbReference type="EMBL" id="CAB5021288.1"/>
    </source>
</evidence>
<sequence length="755" mass="76393">MTAVQFQTLGLTMITSSAASTLLGSVIDSLPRVAVDTQPELAALGTTVAGIMATATGGTASPALTATELAALGITGVTTANLAYVIAAYASAGTGGLTSLADLQSVTNAAVAAALAAGLLVISVYDGSNTEPAANDFANAGVTGVTSVNLASVNSVLALVGVADSNSTLEIQSIVDAYQKVIVGADGLTNASSLLTAGDFANLNLPGIDSAAKVSLMNELIDRSTFSQVDTYSELSALADIISAIISTSVGSSSSVLLTVSSFSAIGITGINATNLALMRAAIEATADDTSGVDTLAEIQAIATQVVSTQNAALTIISNYNGTNTEPLISTFTDAGIAGVNTANIDGINGFLMALGSVQRDSVAEVQALVDAFIKLLACAEGVDNDNCNLTAADYHALGFTDIDTDAEVAAMNEEMDIADFQVDATPASLIGIVADVVERLRPVPGAVIVVPREGSAESVPASNLSPSDEPIPLVTPSPSATSAPAVNPTRPPVPKPSATKDPISTTVRPNQSEPAPTVTARPVSADVLASSSEGLPVYPQAPTPGNGIEQPSPGEVAGVVNGVSVAVAVARDSDDRLVLSSDSGVVFTLGVNDSTFHSASASSEDGALRILRGRTIEVSGSGLMPNSVVDVWIFSTPTHLGNVKTDGDGKFQVTFELPRTVQPGDHTLKLDGINLKGALTTITAGVQVIDVRFVDGDAQSLGDGVSASSPTEISTGALLSDAPSLTLVGSVLGFMLLLLMISTILYRRRQSERP</sequence>
<proteinExistence type="predicted"/>
<name>A0A6J7QU86_9ZZZZ</name>
<keyword evidence="2" id="KW-1133">Transmembrane helix</keyword>